<protein>
    <recommendedName>
        <fullName evidence="1">DUF4376 domain-containing protein</fullName>
    </recommendedName>
</protein>
<reference evidence="2" key="1">
    <citation type="journal article" date="2021" name="Proc. Natl. Acad. Sci. U.S.A.">
        <title>A Catalog of Tens of Thousands of Viruses from Human Metagenomes Reveals Hidden Associations with Chronic Diseases.</title>
        <authorList>
            <person name="Tisza M.J."/>
            <person name="Buck C.B."/>
        </authorList>
    </citation>
    <scope>NUCLEOTIDE SEQUENCE</scope>
    <source>
        <strain evidence="2">Ctgu013</strain>
    </source>
</reference>
<accession>A0A8S5NH65</accession>
<evidence type="ECO:0000313" key="2">
    <source>
        <dbReference type="EMBL" id="DAD94009.1"/>
    </source>
</evidence>
<proteinExistence type="predicted"/>
<sequence length="144" mass="16083">MGQDGTFIPRTISDTDLKQLGVAVTEAEEPIEYVRERKIIELKRQRDNAEAEPIAYDGHLYDYDSQARDRISAAIIWLDAQGDGAKISWTTADNVDSAVTAQDLRMIIAYAAERNNKLHTAYNTAKEQVEAAQKAEIDAISIKK</sequence>
<dbReference type="Pfam" id="PF14301">
    <property type="entry name" value="DUF4376"/>
    <property type="match status" value="1"/>
</dbReference>
<organism evidence="2">
    <name type="scientific">Siphoviridae sp. ctgu013</name>
    <dbReference type="NCBI Taxonomy" id="2826421"/>
    <lineage>
        <taxon>Viruses</taxon>
        <taxon>Duplodnaviria</taxon>
        <taxon>Heunggongvirae</taxon>
        <taxon>Uroviricota</taxon>
        <taxon>Caudoviricetes</taxon>
    </lineage>
</organism>
<evidence type="ECO:0000259" key="1">
    <source>
        <dbReference type="Pfam" id="PF14301"/>
    </source>
</evidence>
<feature type="domain" description="DUF4376" evidence="1">
    <location>
        <begin position="34"/>
        <end position="140"/>
    </location>
</feature>
<name>A0A8S5NH65_9CAUD</name>
<dbReference type="EMBL" id="BK015171">
    <property type="protein sequence ID" value="DAD94009.1"/>
    <property type="molecule type" value="Genomic_DNA"/>
</dbReference>
<dbReference type="InterPro" id="IPR025484">
    <property type="entry name" value="DUF4376"/>
</dbReference>